<feature type="region of interest" description="Disordered" evidence="1">
    <location>
        <begin position="1"/>
        <end position="50"/>
    </location>
</feature>
<evidence type="ECO:0000313" key="3">
    <source>
        <dbReference type="Proteomes" id="UP000094329"/>
    </source>
</evidence>
<dbReference type="EMBL" id="MDTU01000001">
    <property type="protein sequence ID" value="ODN41692.1"/>
    <property type="molecule type" value="Genomic_DNA"/>
</dbReference>
<accession>A0ABX3A0A3</accession>
<keyword evidence="3" id="KW-1185">Reference proteome</keyword>
<evidence type="ECO:0000313" key="2">
    <source>
        <dbReference type="EMBL" id="ODN41692.1"/>
    </source>
</evidence>
<protein>
    <submittedName>
        <fullName evidence="2">Uncharacterized protein</fullName>
    </submittedName>
</protein>
<dbReference type="Proteomes" id="UP000094329">
    <property type="component" value="Unassembled WGS sequence"/>
</dbReference>
<name>A0ABX3A0A3_9GAMM</name>
<sequence>MPGRGSRQGEETAATSLLGGGNDIESGLSHRATGSFDIQSGGGRGRDLEAGDDRFFAYYGRR</sequence>
<dbReference type="RefSeq" id="WP_069311494.1">
    <property type="nucleotide sequence ID" value="NZ_MDTU01000001.1"/>
</dbReference>
<reference evidence="2 3" key="1">
    <citation type="submission" date="2016-08" db="EMBL/GenBank/DDBJ databases">
        <title>Draft genome sequence of Candidatus Piscirickettsia litoralis, from seawater.</title>
        <authorList>
            <person name="Wan X."/>
            <person name="Lee A.J."/>
            <person name="Hou S."/>
            <person name="Donachie S.P."/>
        </authorList>
    </citation>
    <scope>NUCLEOTIDE SEQUENCE [LARGE SCALE GENOMIC DNA]</scope>
    <source>
        <strain evidence="2 3">Y2</strain>
    </source>
</reference>
<organism evidence="2 3">
    <name type="scientific">Piscirickettsia litoralis</name>
    <dbReference type="NCBI Taxonomy" id="1891921"/>
    <lineage>
        <taxon>Bacteria</taxon>
        <taxon>Pseudomonadati</taxon>
        <taxon>Pseudomonadota</taxon>
        <taxon>Gammaproteobacteria</taxon>
        <taxon>Thiotrichales</taxon>
        <taxon>Piscirickettsiaceae</taxon>
        <taxon>Piscirickettsia</taxon>
    </lineage>
</organism>
<comment type="caution">
    <text evidence="2">The sequence shown here is derived from an EMBL/GenBank/DDBJ whole genome shotgun (WGS) entry which is preliminary data.</text>
</comment>
<gene>
    <name evidence="2" type="ORF">BGC07_00215</name>
</gene>
<evidence type="ECO:0000256" key="1">
    <source>
        <dbReference type="SAM" id="MobiDB-lite"/>
    </source>
</evidence>
<proteinExistence type="predicted"/>